<evidence type="ECO:0000313" key="2">
    <source>
        <dbReference type="EMBL" id="CAF3778070.1"/>
    </source>
</evidence>
<comment type="caution">
    <text evidence="2">The sequence shown here is derived from an EMBL/GenBank/DDBJ whole genome shotgun (WGS) entry which is preliminary data.</text>
</comment>
<evidence type="ECO:0000256" key="1">
    <source>
        <dbReference type="SAM" id="MobiDB-lite"/>
    </source>
</evidence>
<proteinExistence type="predicted"/>
<gene>
    <name evidence="2" type="ORF">KIK155_LOCUS31207</name>
</gene>
<dbReference type="AlphaFoldDB" id="A0A819A1E6"/>
<reference evidence="2" key="1">
    <citation type="submission" date="2021-02" db="EMBL/GenBank/DDBJ databases">
        <authorList>
            <person name="Nowell W R."/>
        </authorList>
    </citation>
    <scope>NUCLEOTIDE SEQUENCE</scope>
</reference>
<sequence length="74" mass="7536">MPARCGLVSFNAKRSIKSASEIDSSVVPETDDNGSATAVASDNGSATAETGDDGSATVVYDPTTADICRNPNKK</sequence>
<organism evidence="2 3">
    <name type="scientific">Rotaria socialis</name>
    <dbReference type="NCBI Taxonomy" id="392032"/>
    <lineage>
        <taxon>Eukaryota</taxon>
        <taxon>Metazoa</taxon>
        <taxon>Spiralia</taxon>
        <taxon>Gnathifera</taxon>
        <taxon>Rotifera</taxon>
        <taxon>Eurotatoria</taxon>
        <taxon>Bdelloidea</taxon>
        <taxon>Philodinida</taxon>
        <taxon>Philodinidae</taxon>
        <taxon>Rotaria</taxon>
    </lineage>
</organism>
<feature type="compositionally biased region" description="Polar residues" evidence="1">
    <location>
        <begin position="33"/>
        <end position="48"/>
    </location>
</feature>
<feature type="region of interest" description="Disordered" evidence="1">
    <location>
        <begin position="20"/>
        <end position="59"/>
    </location>
</feature>
<accession>A0A819A1E6</accession>
<dbReference type="EMBL" id="CAJNYV010005759">
    <property type="protein sequence ID" value="CAF3778070.1"/>
    <property type="molecule type" value="Genomic_DNA"/>
</dbReference>
<name>A0A819A1E6_9BILA</name>
<dbReference type="Proteomes" id="UP000663865">
    <property type="component" value="Unassembled WGS sequence"/>
</dbReference>
<protein>
    <submittedName>
        <fullName evidence="2">Uncharacterized protein</fullName>
    </submittedName>
</protein>
<evidence type="ECO:0000313" key="3">
    <source>
        <dbReference type="Proteomes" id="UP000663865"/>
    </source>
</evidence>